<evidence type="ECO:0000256" key="6">
    <source>
        <dbReference type="SAM" id="SignalP"/>
    </source>
</evidence>
<dbReference type="PANTHER" id="PTHR13234">
    <property type="entry name" value="GAMMA-INTERFERON INDUCIBLE LYSOSOMAL THIOL REDUCTASE GILT"/>
    <property type="match status" value="1"/>
</dbReference>
<keyword evidence="4 6" id="KW-0732">Signal</keyword>
<keyword evidence="5" id="KW-0325">Glycoprotein</keyword>
<evidence type="ECO:0000256" key="1">
    <source>
        <dbReference type="ARBA" id="ARBA00004613"/>
    </source>
</evidence>
<organism evidence="7 8">
    <name type="scientific">Stephania japonica</name>
    <dbReference type="NCBI Taxonomy" id="461633"/>
    <lineage>
        <taxon>Eukaryota</taxon>
        <taxon>Viridiplantae</taxon>
        <taxon>Streptophyta</taxon>
        <taxon>Embryophyta</taxon>
        <taxon>Tracheophyta</taxon>
        <taxon>Spermatophyta</taxon>
        <taxon>Magnoliopsida</taxon>
        <taxon>Ranunculales</taxon>
        <taxon>Menispermaceae</taxon>
        <taxon>Menispermoideae</taxon>
        <taxon>Cissampelideae</taxon>
        <taxon>Stephania</taxon>
    </lineage>
</organism>
<keyword evidence="8" id="KW-1185">Reference proteome</keyword>
<dbReference type="GO" id="GO:0016671">
    <property type="term" value="F:oxidoreductase activity, acting on a sulfur group of donors, disulfide as acceptor"/>
    <property type="evidence" value="ECO:0007669"/>
    <property type="project" value="InterPro"/>
</dbReference>
<dbReference type="Pfam" id="PF03227">
    <property type="entry name" value="GILT"/>
    <property type="match status" value="1"/>
</dbReference>
<evidence type="ECO:0000256" key="5">
    <source>
        <dbReference type="ARBA" id="ARBA00023180"/>
    </source>
</evidence>
<feature type="chain" id="PRO_5042839363" description="Gamma-interferon-inducible lysosomal thiol reductase" evidence="6">
    <location>
        <begin position="30"/>
        <end position="216"/>
    </location>
</feature>
<evidence type="ECO:0000313" key="7">
    <source>
        <dbReference type="EMBL" id="KAK9124604.1"/>
    </source>
</evidence>
<comment type="similarity">
    <text evidence="2">Belongs to the GILT family.</text>
</comment>
<comment type="subcellular location">
    <subcellularLocation>
        <location evidence="1">Secreted</location>
    </subcellularLocation>
</comment>
<evidence type="ECO:0000256" key="3">
    <source>
        <dbReference type="ARBA" id="ARBA00022525"/>
    </source>
</evidence>
<protein>
    <recommendedName>
        <fullName evidence="9">Gamma-interferon-inducible lysosomal thiol reductase</fullName>
    </recommendedName>
</protein>
<proteinExistence type="inferred from homology"/>
<evidence type="ECO:0000313" key="8">
    <source>
        <dbReference type="Proteomes" id="UP001417504"/>
    </source>
</evidence>
<name>A0AAP0IZI5_9MAGN</name>
<dbReference type="EMBL" id="JBBNAE010000005">
    <property type="protein sequence ID" value="KAK9124604.1"/>
    <property type="molecule type" value="Genomic_DNA"/>
</dbReference>
<dbReference type="InterPro" id="IPR004911">
    <property type="entry name" value="Interferon-induced_GILT"/>
</dbReference>
<sequence length="216" mass="24061">MAIWCKLRSIALFLLCFLVCLTGSSSVLAQKVPLALYYETLCPFCSNFIINDLSKIFLNGLIDIVDLRLVPFGNAEIGGSDYQSINCQHGPSECFLNTLEACAIHAWPDLLELQYGNETKSLVPPHEYVPWVVVNNKPLYTDYANFTTYVCKAYNGTVPRVCNETTFQLVASAELDQTPQACLRKRDSVASVAPKPPPIMSHMSLGRRQMKMAISE</sequence>
<evidence type="ECO:0008006" key="9">
    <source>
        <dbReference type="Google" id="ProtNLM"/>
    </source>
</evidence>
<reference evidence="7 8" key="1">
    <citation type="submission" date="2024-01" db="EMBL/GenBank/DDBJ databases">
        <title>Genome assemblies of Stephania.</title>
        <authorList>
            <person name="Yang L."/>
        </authorList>
    </citation>
    <scope>NUCLEOTIDE SEQUENCE [LARGE SCALE GENOMIC DNA]</scope>
    <source>
        <strain evidence="7">QJT</strain>
        <tissue evidence="7">Leaf</tissue>
    </source>
</reference>
<accession>A0AAP0IZI5</accession>
<dbReference type="Proteomes" id="UP001417504">
    <property type="component" value="Unassembled WGS sequence"/>
</dbReference>
<dbReference type="PANTHER" id="PTHR13234:SF8">
    <property type="entry name" value="GAMMA-INTERFERON-INDUCIBLE LYSOSOMAL THIOL REDUCTASE"/>
    <property type="match status" value="1"/>
</dbReference>
<feature type="signal peptide" evidence="6">
    <location>
        <begin position="1"/>
        <end position="29"/>
    </location>
</feature>
<comment type="caution">
    <text evidence="7">The sequence shown here is derived from an EMBL/GenBank/DDBJ whole genome shotgun (WGS) entry which is preliminary data.</text>
</comment>
<evidence type="ECO:0000256" key="4">
    <source>
        <dbReference type="ARBA" id="ARBA00022729"/>
    </source>
</evidence>
<keyword evidence="3" id="KW-0964">Secreted</keyword>
<dbReference type="AlphaFoldDB" id="A0AAP0IZI5"/>
<dbReference type="GO" id="GO:0005576">
    <property type="term" value="C:extracellular region"/>
    <property type="evidence" value="ECO:0007669"/>
    <property type="project" value="UniProtKB-SubCell"/>
</dbReference>
<gene>
    <name evidence="7" type="ORF">Sjap_014206</name>
</gene>
<evidence type="ECO:0000256" key="2">
    <source>
        <dbReference type="ARBA" id="ARBA00005679"/>
    </source>
</evidence>